<accession>A0AAE1HPR3</accession>
<dbReference type="SUPFAM" id="SSF53098">
    <property type="entry name" value="Ribonuclease H-like"/>
    <property type="match status" value="1"/>
</dbReference>
<feature type="compositionally biased region" description="Polar residues" evidence="10">
    <location>
        <begin position="577"/>
        <end position="593"/>
    </location>
</feature>
<dbReference type="InterPro" id="IPR052035">
    <property type="entry name" value="ZnF_BED_domain_contain"/>
</dbReference>
<dbReference type="GO" id="GO:0008270">
    <property type="term" value="F:zinc ion binding"/>
    <property type="evidence" value="ECO:0007669"/>
    <property type="project" value="UniProtKB-KW"/>
</dbReference>
<dbReference type="EMBL" id="JAHWGI010001187">
    <property type="protein sequence ID" value="KAK3924480.1"/>
    <property type="molecule type" value="Genomic_DNA"/>
</dbReference>
<gene>
    <name evidence="12" type="ORF">KUF71_012503</name>
</gene>
<evidence type="ECO:0000256" key="4">
    <source>
        <dbReference type="ARBA" id="ARBA00022833"/>
    </source>
</evidence>
<dbReference type="InterPro" id="IPR012337">
    <property type="entry name" value="RNaseH-like_sf"/>
</dbReference>
<name>A0AAE1HPR3_9NEOP</name>
<keyword evidence="7" id="KW-0804">Transcription</keyword>
<reference evidence="12" key="1">
    <citation type="submission" date="2021-07" db="EMBL/GenBank/DDBJ databases">
        <authorList>
            <person name="Catto M.A."/>
            <person name="Jacobson A."/>
            <person name="Kennedy G."/>
            <person name="Labadie P."/>
            <person name="Hunt B.G."/>
            <person name="Srinivasan R."/>
        </authorList>
    </citation>
    <scope>NUCLEOTIDE SEQUENCE</scope>
    <source>
        <strain evidence="12">PL_HMW_Pooled</strain>
        <tissue evidence="12">Head</tissue>
    </source>
</reference>
<evidence type="ECO:0000259" key="11">
    <source>
        <dbReference type="PROSITE" id="PS50808"/>
    </source>
</evidence>
<keyword evidence="6" id="KW-0238">DNA-binding</keyword>
<evidence type="ECO:0000256" key="6">
    <source>
        <dbReference type="ARBA" id="ARBA00023125"/>
    </source>
</evidence>
<dbReference type="InterPro" id="IPR003656">
    <property type="entry name" value="Znf_BED"/>
</dbReference>
<dbReference type="PANTHER" id="PTHR46481">
    <property type="entry name" value="ZINC FINGER BED DOMAIN-CONTAINING PROTEIN 4"/>
    <property type="match status" value="1"/>
</dbReference>
<evidence type="ECO:0000256" key="5">
    <source>
        <dbReference type="ARBA" id="ARBA00023015"/>
    </source>
</evidence>
<evidence type="ECO:0000256" key="7">
    <source>
        <dbReference type="ARBA" id="ARBA00023163"/>
    </source>
</evidence>
<keyword evidence="13" id="KW-1185">Reference proteome</keyword>
<dbReference type="GO" id="GO:0005634">
    <property type="term" value="C:nucleus"/>
    <property type="evidence" value="ECO:0007669"/>
    <property type="project" value="UniProtKB-SubCell"/>
</dbReference>
<dbReference type="InterPro" id="IPR008906">
    <property type="entry name" value="HATC_C_dom"/>
</dbReference>
<keyword evidence="5" id="KW-0805">Transcription regulation</keyword>
<keyword evidence="4" id="KW-0862">Zinc</keyword>
<evidence type="ECO:0000256" key="9">
    <source>
        <dbReference type="PROSITE-ProRule" id="PRU00027"/>
    </source>
</evidence>
<comment type="subcellular location">
    <subcellularLocation>
        <location evidence="1">Nucleus</location>
    </subcellularLocation>
</comment>
<dbReference type="PROSITE" id="PS50808">
    <property type="entry name" value="ZF_BED"/>
    <property type="match status" value="1"/>
</dbReference>
<sequence length="716" mass="80246">MVSRKRSPVWDLFVQDPATKNAKCSKCGKIYTKPATETLRYHLLHAHFITVPKEPATPSRKRPAQDDADCDDPDPVGNADEQVRAGEGLTPPTTPKRPRLAFEGPIDRCLASATGFSSLSPPLDPRMLLSIHMYVCVAEGGVRDKMATEALAYMIAKDDLALRTPEKDGFKTFVKSVQPLWTPPTENTMTVYLEKKHDALREHFGKRINAAHNLSLTCDLWTHESTMRSYLGLTVHFEEGKTIKSIETGIRYMPERKTSENIRSAIVDLCNAWNIDRSKVRAVITDGGQNIKNAVRDEFGSDKHVSCAAHLLNSVGQAAIGLEQSKVPSEEELHCIIPDDEEQAEALLEDLQEEGDNEDDGVVTIRSLLIKVKRIVRFFRTSDVASRMLIELQVESGKREHEALKLVQEVRTRWNSCFYMVDRFLALNDCVSRTLLRLQRERGSTKRKPPNLISGQHLEILFEVRDLLRPLAEATLLVSKGSSVTLSEVIPMVYGLKKGVGAFQPTHGQVYNMQQKILAEINKRFSGVEFLRPYAVATMLDPRYKKHVFESPRAVSAAVRYISGRVAEKMAEAGQVVESQQEPQTTPPETASRTSLWAAVDAAVLRHSSETGDPAASDCHMPPQLLAYYRNPVVCRRKHPNPLATWAGMRVGFEFVYSLAMEYLCIPATSVASERLFSHAGCVATQRRCRLTPTHLGQLTFLRSIDKNTWFEVNVK</sequence>
<keyword evidence="8" id="KW-0539">Nucleus</keyword>
<evidence type="ECO:0000256" key="1">
    <source>
        <dbReference type="ARBA" id="ARBA00004123"/>
    </source>
</evidence>
<keyword evidence="3 9" id="KW-0863">Zinc-finger</keyword>
<evidence type="ECO:0000313" key="12">
    <source>
        <dbReference type="EMBL" id="KAK3924480.1"/>
    </source>
</evidence>
<feature type="region of interest" description="Disordered" evidence="10">
    <location>
        <begin position="573"/>
        <end position="593"/>
    </location>
</feature>
<feature type="region of interest" description="Disordered" evidence="10">
    <location>
        <begin position="52"/>
        <end position="100"/>
    </location>
</feature>
<evidence type="ECO:0000313" key="13">
    <source>
        <dbReference type="Proteomes" id="UP001219518"/>
    </source>
</evidence>
<evidence type="ECO:0000256" key="2">
    <source>
        <dbReference type="ARBA" id="ARBA00022723"/>
    </source>
</evidence>
<organism evidence="12 13">
    <name type="scientific">Frankliniella fusca</name>
    <dbReference type="NCBI Taxonomy" id="407009"/>
    <lineage>
        <taxon>Eukaryota</taxon>
        <taxon>Metazoa</taxon>
        <taxon>Ecdysozoa</taxon>
        <taxon>Arthropoda</taxon>
        <taxon>Hexapoda</taxon>
        <taxon>Insecta</taxon>
        <taxon>Pterygota</taxon>
        <taxon>Neoptera</taxon>
        <taxon>Paraneoptera</taxon>
        <taxon>Thysanoptera</taxon>
        <taxon>Terebrantia</taxon>
        <taxon>Thripoidea</taxon>
        <taxon>Thripidae</taxon>
        <taxon>Frankliniella</taxon>
    </lineage>
</organism>
<dbReference type="PANTHER" id="PTHR46481:SF10">
    <property type="entry name" value="ZINC FINGER BED DOMAIN-CONTAINING PROTEIN 39"/>
    <property type="match status" value="1"/>
</dbReference>
<evidence type="ECO:0000256" key="10">
    <source>
        <dbReference type="SAM" id="MobiDB-lite"/>
    </source>
</evidence>
<dbReference type="Pfam" id="PF05699">
    <property type="entry name" value="Dimer_Tnp_hAT"/>
    <property type="match status" value="1"/>
</dbReference>
<evidence type="ECO:0000256" key="8">
    <source>
        <dbReference type="ARBA" id="ARBA00023242"/>
    </source>
</evidence>
<comment type="caution">
    <text evidence="12">The sequence shown here is derived from an EMBL/GenBank/DDBJ whole genome shotgun (WGS) entry which is preliminary data.</text>
</comment>
<keyword evidence="2" id="KW-0479">Metal-binding</keyword>
<proteinExistence type="predicted"/>
<dbReference type="Pfam" id="PF02892">
    <property type="entry name" value="zf-BED"/>
    <property type="match status" value="1"/>
</dbReference>
<dbReference type="GO" id="GO:0046983">
    <property type="term" value="F:protein dimerization activity"/>
    <property type="evidence" value="ECO:0007669"/>
    <property type="project" value="InterPro"/>
</dbReference>
<dbReference type="AlphaFoldDB" id="A0AAE1HPR3"/>
<dbReference type="GO" id="GO:0016874">
    <property type="term" value="F:ligase activity"/>
    <property type="evidence" value="ECO:0007669"/>
    <property type="project" value="UniProtKB-KW"/>
</dbReference>
<dbReference type="Proteomes" id="UP001219518">
    <property type="component" value="Unassembled WGS sequence"/>
</dbReference>
<feature type="domain" description="BED-type" evidence="11">
    <location>
        <begin position="4"/>
        <end position="47"/>
    </location>
</feature>
<evidence type="ECO:0000256" key="3">
    <source>
        <dbReference type="ARBA" id="ARBA00022771"/>
    </source>
</evidence>
<protein>
    <submittedName>
        <fullName evidence="12">E3 SUMO-protein ligase ZBED1</fullName>
    </submittedName>
</protein>
<dbReference type="GO" id="GO:0003677">
    <property type="term" value="F:DNA binding"/>
    <property type="evidence" value="ECO:0007669"/>
    <property type="project" value="UniProtKB-KW"/>
</dbReference>
<reference evidence="12" key="2">
    <citation type="journal article" date="2023" name="BMC Genomics">
        <title>Pest status, molecular evolution, and epigenetic factors derived from the genome assembly of Frankliniella fusca, a thysanopteran phytovirus vector.</title>
        <authorList>
            <person name="Catto M.A."/>
            <person name="Labadie P.E."/>
            <person name="Jacobson A.L."/>
            <person name="Kennedy G.G."/>
            <person name="Srinivasan R."/>
            <person name="Hunt B.G."/>
        </authorList>
    </citation>
    <scope>NUCLEOTIDE SEQUENCE</scope>
    <source>
        <strain evidence="12">PL_HMW_Pooled</strain>
    </source>
</reference>
<keyword evidence="12" id="KW-0436">Ligase</keyword>